<feature type="transmembrane region" description="Helical" evidence="7">
    <location>
        <begin position="29"/>
        <end position="50"/>
    </location>
</feature>
<dbReference type="STRING" id="1203076.GCA_000312405_01235"/>
<proteinExistence type="inferred from homology"/>
<keyword evidence="5 7" id="KW-0378">Hydrolase</keyword>
<evidence type="ECO:0000256" key="1">
    <source>
        <dbReference type="ARBA" id="ARBA00000677"/>
    </source>
</evidence>
<dbReference type="PROSITE" id="PS00761">
    <property type="entry name" value="SPASE_I_3"/>
    <property type="match status" value="1"/>
</dbReference>
<keyword evidence="7" id="KW-0812">Transmembrane</keyword>
<evidence type="ECO:0000256" key="5">
    <source>
        <dbReference type="ARBA" id="ARBA00022801"/>
    </source>
</evidence>
<comment type="caution">
    <text evidence="9">The sequence shown here is derived from an EMBL/GenBank/DDBJ whole genome shotgun (WGS) entry which is preliminary data.</text>
</comment>
<dbReference type="InterPro" id="IPR036286">
    <property type="entry name" value="LexA/Signal_pep-like_sf"/>
</dbReference>
<keyword evidence="7" id="KW-1133">Transmembrane helix</keyword>
<dbReference type="GO" id="GO:0009003">
    <property type="term" value="F:signal peptidase activity"/>
    <property type="evidence" value="ECO:0007669"/>
    <property type="project" value="UniProtKB-EC"/>
</dbReference>
<comment type="similarity">
    <text evidence="3 7">Belongs to the peptidase S26 family.</text>
</comment>
<evidence type="ECO:0000256" key="2">
    <source>
        <dbReference type="ARBA" id="ARBA00004401"/>
    </source>
</evidence>
<evidence type="ECO:0000259" key="8">
    <source>
        <dbReference type="Pfam" id="PF10502"/>
    </source>
</evidence>
<evidence type="ECO:0000313" key="10">
    <source>
        <dbReference type="Proteomes" id="UP000051639"/>
    </source>
</evidence>
<accession>A0A0R2GXT6</accession>
<feature type="domain" description="Peptidase S26" evidence="8">
    <location>
        <begin position="30"/>
        <end position="203"/>
    </location>
</feature>
<sequence length="222" mass="25138">MVKGALAEYDDNKCCKAQGAKIMKTMKQIMSWVVPIVIGLLIAVLIRTFIMQPVRVDGPSMLPNLQNNERVLTWKLAKIHRGSVVVFDADGVDPQVSQRTYYVKRVIAVPGDTVAAKDGKLYVNGKEVRQQYINRYQRTQGTGNWTLKSISVQNSWLKNSGATKVPKGEYFVLGDHRSVSNDSRYYGFVPKEKVLGVVQVGFWSGNQSKKNNVNHEWQHYFE</sequence>
<organism evidence="9 10">
    <name type="scientific">Limosilactobacillus ingluviei</name>
    <dbReference type="NCBI Taxonomy" id="148604"/>
    <lineage>
        <taxon>Bacteria</taxon>
        <taxon>Bacillati</taxon>
        <taxon>Bacillota</taxon>
        <taxon>Bacilli</taxon>
        <taxon>Lactobacillales</taxon>
        <taxon>Lactobacillaceae</taxon>
        <taxon>Limosilactobacillus</taxon>
    </lineage>
</organism>
<feature type="active site" evidence="6">
    <location>
        <position position="60"/>
    </location>
</feature>
<dbReference type="InterPro" id="IPR019758">
    <property type="entry name" value="Pept_S26A_signal_pept_1_CS"/>
</dbReference>
<feature type="active site" evidence="6">
    <location>
        <position position="104"/>
    </location>
</feature>
<dbReference type="Gene3D" id="2.10.109.10">
    <property type="entry name" value="Umud Fragment, subunit A"/>
    <property type="match status" value="1"/>
</dbReference>
<keyword evidence="10" id="KW-1185">Reference proteome</keyword>
<name>A0A0R2GXT6_9LACO</name>
<dbReference type="eggNOG" id="COG0681">
    <property type="taxonomic scope" value="Bacteria"/>
</dbReference>
<dbReference type="Pfam" id="PF10502">
    <property type="entry name" value="Peptidase_S26"/>
    <property type="match status" value="1"/>
</dbReference>
<evidence type="ECO:0000256" key="3">
    <source>
        <dbReference type="ARBA" id="ARBA00009370"/>
    </source>
</evidence>
<evidence type="ECO:0000313" key="9">
    <source>
        <dbReference type="EMBL" id="KRN45567.1"/>
    </source>
</evidence>
<dbReference type="SUPFAM" id="SSF51306">
    <property type="entry name" value="LexA/Signal peptidase"/>
    <property type="match status" value="1"/>
</dbReference>
<dbReference type="PRINTS" id="PR00727">
    <property type="entry name" value="LEADERPTASE"/>
</dbReference>
<dbReference type="InterPro" id="IPR000223">
    <property type="entry name" value="Pept_S26A_signal_pept_1"/>
</dbReference>
<dbReference type="PANTHER" id="PTHR43390">
    <property type="entry name" value="SIGNAL PEPTIDASE I"/>
    <property type="match status" value="1"/>
</dbReference>
<keyword evidence="7" id="KW-0645">Protease</keyword>
<comment type="subcellular location">
    <subcellularLocation>
        <location evidence="2">Cell membrane</location>
        <topology evidence="2">Single-pass type II membrane protein</topology>
    </subcellularLocation>
    <subcellularLocation>
        <location evidence="7">Membrane</location>
        <topology evidence="7">Single-pass type II membrane protein</topology>
    </subcellularLocation>
</comment>
<comment type="catalytic activity">
    <reaction evidence="1 7">
        <text>Cleavage of hydrophobic, N-terminal signal or leader sequences from secreted and periplasmic proteins.</text>
        <dbReference type="EC" id="3.4.21.89"/>
    </reaction>
</comment>
<dbReference type="Proteomes" id="UP000051639">
    <property type="component" value="Unassembled WGS sequence"/>
</dbReference>
<dbReference type="EC" id="3.4.21.89" evidence="4 7"/>
<reference evidence="9 10" key="1">
    <citation type="journal article" date="2015" name="Genome Announc.">
        <title>Expanding the biotechnology potential of lactobacilli through comparative genomics of 213 strains and associated genera.</title>
        <authorList>
            <person name="Sun Z."/>
            <person name="Harris H.M."/>
            <person name="McCann A."/>
            <person name="Guo C."/>
            <person name="Argimon S."/>
            <person name="Zhang W."/>
            <person name="Yang X."/>
            <person name="Jeffery I.B."/>
            <person name="Cooney J.C."/>
            <person name="Kagawa T.F."/>
            <person name="Liu W."/>
            <person name="Song Y."/>
            <person name="Salvetti E."/>
            <person name="Wrobel A."/>
            <person name="Rasinkangas P."/>
            <person name="Parkhill J."/>
            <person name="Rea M.C."/>
            <person name="O'Sullivan O."/>
            <person name="Ritari J."/>
            <person name="Douillard F.P."/>
            <person name="Paul Ross R."/>
            <person name="Yang R."/>
            <person name="Briner A.E."/>
            <person name="Felis G.E."/>
            <person name="de Vos W.M."/>
            <person name="Barrangou R."/>
            <person name="Klaenhammer T.R."/>
            <person name="Caufield P.W."/>
            <person name="Cui Y."/>
            <person name="Zhang H."/>
            <person name="O'Toole P.W."/>
        </authorList>
    </citation>
    <scope>NUCLEOTIDE SEQUENCE [LARGE SCALE GENOMIC DNA]</scope>
    <source>
        <strain evidence="9 10">DSM 14792</strain>
    </source>
</reference>
<keyword evidence="7" id="KW-0472">Membrane</keyword>
<dbReference type="PATRIC" id="fig|148604.4.peg.42"/>
<gene>
    <name evidence="9" type="ORF">IV41_GL000042</name>
</gene>
<dbReference type="AlphaFoldDB" id="A0A0R2GXT6"/>
<evidence type="ECO:0000256" key="4">
    <source>
        <dbReference type="ARBA" id="ARBA00013208"/>
    </source>
</evidence>
<dbReference type="PANTHER" id="PTHR43390:SF1">
    <property type="entry name" value="CHLOROPLAST PROCESSING PEPTIDASE"/>
    <property type="match status" value="1"/>
</dbReference>
<dbReference type="GO" id="GO:0006465">
    <property type="term" value="P:signal peptide processing"/>
    <property type="evidence" value="ECO:0007669"/>
    <property type="project" value="InterPro"/>
</dbReference>
<dbReference type="GO" id="GO:0005886">
    <property type="term" value="C:plasma membrane"/>
    <property type="evidence" value="ECO:0007669"/>
    <property type="project" value="UniProtKB-SubCell"/>
</dbReference>
<dbReference type="InterPro" id="IPR019533">
    <property type="entry name" value="Peptidase_S26"/>
</dbReference>
<dbReference type="GO" id="GO:0004252">
    <property type="term" value="F:serine-type endopeptidase activity"/>
    <property type="evidence" value="ECO:0007669"/>
    <property type="project" value="InterPro"/>
</dbReference>
<dbReference type="NCBIfam" id="TIGR02227">
    <property type="entry name" value="sigpep_I_bact"/>
    <property type="match status" value="1"/>
</dbReference>
<dbReference type="EMBL" id="JQBA01000001">
    <property type="protein sequence ID" value="KRN45567.1"/>
    <property type="molecule type" value="Genomic_DNA"/>
</dbReference>
<evidence type="ECO:0000256" key="6">
    <source>
        <dbReference type="PIRSR" id="PIRSR600223-1"/>
    </source>
</evidence>
<evidence type="ECO:0000256" key="7">
    <source>
        <dbReference type="RuleBase" id="RU362042"/>
    </source>
</evidence>
<dbReference type="CDD" id="cd06530">
    <property type="entry name" value="S26_SPase_I"/>
    <property type="match status" value="1"/>
</dbReference>
<protein>
    <recommendedName>
        <fullName evidence="4 7">Signal peptidase I</fullName>
        <ecNumber evidence="4 7">3.4.21.89</ecNumber>
    </recommendedName>
</protein>